<dbReference type="Gene3D" id="3.20.20.70">
    <property type="entry name" value="Aldolase class I"/>
    <property type="match status" value="1"/>
</dbReference>
<dbReference type="InterPro" id="IPR013785">
    <property type="entry name" value="Aldolase_TIM"/>
</dbReference>
<keyword evidence="1 3" id="KW-0378">Hydrolase</keyword>
<comment type="caution">
    <text evidence="3">The sequence shown here is derived from an EMBL/GenBank/DDBJ whole genome shotgun (WGS) entry which is preliminary data.</text>
</comment>
<keyword evidence="2 3" id="KW-0326">Glycosidase</keyword>
<dbReference type="Gene3D" id="2.70.98.60">
    <property type="entry name" value="alpha-galactosidase from lactobacil brevis"/>
    <property type="match status" value="1"/>
</dbReference>
<dbReference type="Pfam" id="PF02065">
    <property type="entry name" value="Melibiase"/>
    <property type="match status" value="1"/>
</dbReference>
<dbReference type="InterPro" id="IPR002252">
    <property type="entry name" value="Glyco_hydro_36"/>
</dbReference>
<organism evidence="3 4">
    <name type="scientific">Nonomuraea purpurea</name>
    <dbReference type="NCBI Taxonomy" id="1849276"/>
    <lineage>
        <taxon>Bacteria</taxon>
        <taxon>Bacillati</taxon>
        <taxon>Actinomycetota</taxon>
        <taxon>Actinomycetes</taxon>
        <taxon>Streptosporangiales</taxon>
        <taxon>Streptosporangiaceae</taxon>
        <taxon>Nonomuraea</taxon>
    </lineage>
</organism>
<dbReference type="SUPFAM" id="SSF51445">
    <property type="entry name" value="(Trans)glycosidases"/>
    <property type="match status" value="1"/>
</dbReference>
<sequence length="697" mass="77152">MSSNTSVVWGHERLRIVLDVSPDGPVGVRSLSDGGRAEQRPRTTQPLVELLLPGAGRARASHRFSRTAVGVRLLYQGCEQREDGNWRELRIDLRDPESGLEAEVRLRSAEGVSAFQARTRVTNRGQEPVLLMGVTSFAAALAGACPDRAEVVHAESEWLGESRWTREPLRRHVPDLGLAAHGQDGRGLLAVLSSGTWSTGARLPTGGLVDGEQAWLWQIEHNGAWRWEIGERLDAPYVALLGPTDVDHQWQRRLRPGESFTTVPVSVAVSGGGLEGATAALTAHRRAIVRPHPDRERLPVVFNDYMNTLMGDPTTAKLLPLVDAAASVGAEVFCVDAGWYDDGGAWWDSVGEWQPSQTRFPDGIEEVLGRIRERGMVAGLWLEPEVIGVRSPMADKLPAEAFLQRGGVRLVEHGRYHLDLRHPRALAHLDQVVDRLVEDLGVGYFKLDYNIDPGAGTDLDADSAGDGLLEHNRAHLAWLDGLLARHPGLILENCASGAMRMDYALLSRMHLQSTSDQQDFRRYPPVAVAAPMSVLPEQSASWAYPQPDMSDEQVAYALCTGLLGRLYLSGRLDRMRPEQLGRVREAVRVHRELRADLARATPVWPLGLPGWDDAWLALGLRTEAHTYLGVWRREEAAPSVRLELPHLAGRAIDLDVRFPRHLPAWDADWDPRAGALTLVFRGEEPFAARILRLTNHR</sequence>
<evidence type="ECO:0000256" key="2">
    <source>
        <dbReference type="ARBA" id="ARBA00023295"/>
    </source>
</evidence>
<dbReference type="InterPro" id="IPR017853">
    <property type="entry name" value="GH"/>
</dbReference>
<gene>
    <name evidence="3" type="ORF">ACFOY2_29270</name>
</gene>
<keyword evidence="4" id="KW-1185">Reference proteome</keyword>
<protein>
    <submittedName>
        <fullName evidence="3">Glycoside hydrolase family 36 protein</fullName>
        <ecNumber evidence="3">3.2.1.-</ecNumber>
    </submittedName>
</protein>
<dbReference type="PANTHER" id="PTHR43053">
    <property type="entry name" value="GLYCOSIDASE FAMILY 31"/>
    <property type="match status" value="1"/>
</dbReference>
<dbReference type="InterPro" id="IPR050985">
    <property type="entry name" value="Alpha-glycosidase_related"/>
</dbReference>
<name>A0ABV8GF50_9ACTN</name>
<dbReference type="EMBL" id="JBHSBI010000015">
    <property type="protein sequence ID" value="MFC4011351.1"/>
    <property type="molecule type" value="Genomic_DNA"/>
</dbReference>
<dbReference type="EC" id="3.2.1.-" evidence="3"/>
<evidence type="ECO:0000313" key="4">
    <source>
        <dbReference type="Proteomes" id="UP001595851"/>
    </source>
</evidence>
<evidence type="ECO:0000256" key="1">
    <source>
        <dbReference type="ARBA" id="ARBA00022801"/>
    </source>
</evidence>
<dbReference type="PANTHER" id="PTHR43053:SF3">
    <property type="entry name" value="ALPHA-GALACTOSIDASE C-RELATED"/>
    <property type="match status" value="1"/>
</dbReference>
<proteinExistence type="predicted"/>
<reference evidence="4" key="1">
    <citation type="journal article" date="2019" name="Int. J. Syst. Evol. Microbiol.">
        <title>The Global Catalogue of Microorganisms (GCM) 10K type strain sequencing project: providing services to taxonomists for standard genome sequencing and annotation.</title>
        <authorList>
            <consortium name="The Broad Institute Genomics Platform"/>
            <consortium name="The Broad Institute Genome Sequencing Center for Infectious Disease"/>
            <person name="Wu L."/>
            <person name="Ma J."/>
        </authorList>
    </citation>
    <scope>NUCLEOTIDE SEQUENCE [LARGE SCALE GENOMIC DNA]</scope>
    <source>
        <strain evidence="4">TBRC 1276</strain>
    </source>
</reference>
<evidence type="ECO:0000313" key="3">
    <source>
        <dbReference type="EMBL" id="MFC4011351.1"/>
    </source>
</evidence>
<dbReference type="CDD" id="cd14791">
    <property type="entry name" value="GH36"/>
    <property type="match status" value="1"/>
</dbReference>
<dbReference type="RefSeq" id="WP_379531303.1">
    <property type="nucleotide sequence ID" value="NZ_JBHSBI010000015.1"/>
</dbReference>
<dbReference type="GO" id="GO:0016798">
    <property type="term" value="F:hydrolase activity, acting on glycosyl bonds"/>
    <property type="evidence" value="ECO:0007669"/>
    <property type="project" value="UniProtKB-KW"/>
</dbReference>
<dbReference type="Proteomes" id="UP001595851">
    <property type="component" value="Unassembled WGS sequence"/>
</dbReference>
<accession>A0ABV8GF50</accession>
<dbReference type="InterPro" id="IPR038417">
    <property type="entry name" value="Alpga-gal_N_sf"/>
</dbReference>